<dbReference type="SUPFAM" id="SSF69572">
    <property type="entry name" value="Activating enzymes of the ubiquitin-like proteins"/>
    <property type="match status" value="1"/>
</dbReference>
<protein>
    <submittedName>
        <fullName evidence="1">Bacteriocin biosynthesis cyclodehydratase domain-containing protein</fullName>
    </submittedName>
</protein>
<dbReference type="Proteomes" id="UP001183643">
    <property type="component" value="Unassembled WGS sequence"/>
</dbReference>
<dbReference type="RefSeq" id="WP_310375700.1">
    <property type="nucleotide sequence ID" value="NZ_JAVDYB010000001.1"/>
</dbReference>
<dbReference type="GO" id="GO:0008641">
    <property type="term" value="F:ubiquitin-like modifier activating enzyme activity"/>
    <property type="evidence" value="ECO:0007669"/>
    <property type="project" value="InterPro"/>
</dbReference>
<gene>
    <name evidence="1" type="ORF">J2S41_007671</name>
</gene>
<dbReference type="AlphaFoldDB" id="A0AAE3YYV8"/>
<evidence type="ECO:0000313" key="2">
    <source>
        <dbReference type="Proteomes" id="UP001183643"/>
    </source>
</evidence>
<organism evidence="1 2">
    <name type="scientific">Catenuloplanes atrovinosus</name>
    <dbReference type="NCBI Taxonomy" id="137266"/>
    <lineage>
        <taxon>Bacteria</taxon>
        <taxon>Bacillati</taxon>
        <taxon>Actinomycetota</taxon>
        <taxon>Actinomycetes</taxon>
        <taxon>Micromonosporales</taxon>
        <taxon>Micromonosporaceae</taxon>
        <taxon>Catenuloplanes</taxon>
    </lineage>
</organism>
<accession>A0AAE3YYV8</accession>
<keyword evidence="2" id="KW-1185">Reference proteome</keyword>
<dbReference type="Gene3D" id="3.40.50.720">
    <property type="entry name" value="NAD(P)-binding Rossmann-like Domain"/>
    <property type="match status" value="1"/>
</dbReference>
<dbReference type="EMBL" id="JAVDYB010000001">
    <property type="protein sequence ID" value="MDR7280893.1"/>
    <property type="molecule type" value="Genomic_DNA"/>
</dbReference>
<name>A0AAE3YYV8_9ACTN</name>
<sequence length="364" mass="38146">MVYRPMLIPGLTRLWRDPQTFQLGTDARRGVVLRPAAGTVGELLDLVDGTRSEGTILRHADRLGLSEAEARGLLRELLDAGLLLGAHHFLPARLPGEVRARLSGEATAIALGDAPPVDNPAQVLRRRYAADVTITGPGPAAGPIAVALAQAGVGRIHAALSGPVLPSDTAGGAVATGDPPPARARAVTAAITRVAPDVRTGPVPRGRAALVVQLGLDRPAPVLAAGFAQRRQAHLLVAARDGTMVVGPLVPSAGVPCLRCLELHRRDRDPAWPALAAQLVPRPGREGPTGGAATVLAAAAYAAEQTLAYLDGDAPETIGAATEIDGPSRMRRRRWAQHPVCDCGRRHRRSPRFQPDTFTKAQAQ</sequence>
<reference evidence="1" key="1">
    <citation type="submission" date="2023-07" db="EMBL/GenBank/DDBJ databases">
        <title>Sequencing the genomes of 1000 actinobacteria strains.</title>
        <authorList>
            <person name="Klenk H.-P."/>
        </authorList>
    </citation>
    <scope>NUCLEOTIDE SEQUENCE</scope>
    <source>
        <strain evidence="1">DSM 44707</strain>
    </source>
</reference>
<proteinExistence type="predicted"/>
<evidence type="ECO:0000313" key="1">
    <source>
        <dbReference type="EMBL" id="MDR7280893.1"/>
    </source>
</evidence>
<dbReference type="InterPro" id="IPR035985">
    <property type="entry name" value="Ubiquitin-activating_enz"/>
</dbReference>
<comment type="caution">
    <text evidence="1">The sequence shown here is derived from an EMBL/GenBank/DDBJ whole genome shotgun (WGS) entry which is preliminary data.</text>
</comment>